<accession>S8DVN8</accession>
<evidence type="ECO:0000256" key="3">
    <source>
        <dbReference type="ARBA" id="ARBA00022963"/>
    </source>
</evidence>
<keyword evidence="5" id="KW-1185">Reference proteome</keyword>
<dbReference type="Proteomes" id="UP000015453">
    <property type="component" value="Unassembled WGS sequence"/>
</dbReference>
<organism evidence="4 5">
    <name type="scientific">Genlisea aurea</name>
    <dbReference type="NCBI Taxonomy" id="192259"/>
    <lineage>
        <taxon>Eukaryota</taxon>
        <taxon>Viridiplantae</taxon>
        <taxon>Streptophyta</taxon>
        <taxon>Embryophyta</taxon>
        <taxon>Tracheophyta</taxon>
        <taxon>Spermatophyta</taxon>
        <taxon>Magnoliopsida</taxon>
        <taxon>eudicotyledons</taxon>
        <taxon>Gunneridae</taxon>
        <taxon>Pentapetalae</taxon>
        <taxon>asterids</taxon>
        <taxon>lamiids</taxon>
        <taxon>Lamiales</taxon>
        <taxon>Lentibulariaceae</taxon>
        <taxon>Genlisea</taxon>
    </lineage>
</organism>
<proteinExistence type="inferred from homology"/>
<feature type="non-terminal residue" evidence="4">
    <location>
        <position position="325"/>
    </location>
</feature>
<sequence>VQALYIFGDSLVDVGNNNYLPMSILRGDYPFNGIDFPGKKPTGRFSNGKNAADFVAEKLNVPPPPPYLSRRNDAFQRGVSFASGGAGIMNTTNAVVGQNIPLVKQFWYFNGVRQRKATALGSESAARDHFANSIFLFVVGSNDLLNFDGGKNSSSDPYISLMVSNLKNILKDIHGLGARKFLIVGTPPVGCTPRQRSHFAGAECNGQLNSMCEKFNGELGQALAQLSTELADFRYSYFDTYRVLLEMIQSAAAYGFLETKSACCGLGKLRAEIPCTPVSLLCANRTDHVFWDIYHPTEAAARAAVDELFNGSTPYATPISVQELI</sequence>
<keyword evidence="2" id="KW-0378">Hydrolase</keyword>
<dbReference type="OrthoDB" id="1600564at2759"/>
<keyword evidence="3" id="KW-0442">Lipid degradation</keyword>
<dbReference type="Pfam" id="PF00657">
    <property type="entry name" value="Lipase_GDSL"/>
    <property type="match status" value="1"/>
</dbReference>
<comment type="caution">
    <text evidence="4">The sequence shown here is derived from an EMBL/GenBank/DDBJ whole genome shotgun (WGS) entry which is preliminary data.</text>
</comment>
<dbReference type="InterPro" id="IPR001087">
    <property type="entry name" value="GDSL"/>
</dbReference>
<dbReference type="Gene3D" id="3.40.50.1110">
    <property type="entry name" value="SGNH hydrolase"/>
    <property type="match status" value="1"/>
</dbReference>
<comment type="similarity">
    <text evidence="1">Belongs to the 'GDSL' lipolytic enzyme family.</text>
</comment>
<dbReference type="EMBL" id="AUSU01003210">
    <property type="protein sequence ID" value="EPS67263.1"/>
    <property type="molecule type" value="Genomic_DNA"/>
</dbReference>
<evidence type="ECO:0008006" key="6">
    <source>
        <dbReference type="Google" id="ProtNLM"/>
    </source>
</evidence>
<reference evidence="4 5" key="1">
    <citation type="journal article" date="2013" name="BMC Genomics">
        <title>The miniature genome of a carnivorous plant Genlisea aurea contains a low number of genes and short non-coding sequences.</title>
        <authorList>
            <person name="Leushkin E.V."/>
            <person name="Sutormin R.A."/>
            <person name="Nabieva E.R."/>
            <person name="Penin A.A."/>
            <person name="Kondrashov A.S."/>
            <person name="Logacheva M.D."/>
        </authorList>
    </citation>
    <scope>NUCLEOTIDE SEQUENCE [LARGE SCALE GENOMIC DNA]</scope>
</reference>
<gene>
    <name evidence="4" type="ORF">M569_07514</name>
</gene>
<dbReference type="GO" id="GO:0016788">
    <property type="term" value="F:hydrolase activity, acting on ester bonds"/>
    <property type="evidence" value="ECO:0007669"/>
    <property type="project" value="InterPro"/>
</dbReference>
<dbReference type="PANTHER" id="PTHR45648:SF106">
    <property type="entry name" value="ANTHER-SPECIFIC PROLINE-RICH PROTEIN APG"/>
    <property type="match status" value="1"/>
</dbReference>
<feature type="non-terminal residue" evidence="4">
    <location>
        <position position="1"/>
    </location>
</feature>
<dbReference type="PANTHER" id="PTHR45648">
    <property type="entry name" value="GDSL LIPASE/ACYLHYDROLASE FAMILY PROTEIN (AFU_ORTHOLOGUE AFUA_4G14700)"/>
    <property type="match status" value="1"/>
</dbReference>
<name>S8DVN8_9LAMI</name>
<dbReference type="InterPro" id="IPR035669">
    <property type="entry name" value="SGNH_plant_lipase-like"/>
</dbReference>
<keyword evidence="3" id="KW-0443">Lipid metabolism</keyword>
<protein>
    <recommendedName>
        <fullName evidence="6">GDSL esterase/lipase</fullName>
    </recommendedName>
</protein>
<dbReference type="AlphaFoldDB" id="S8DVN8"/>
<dbReference type="InterPro" id="IPR036514">
    <property type="entry name" value="SGNH_hydro_sf"/>
</dbReference>
<dbReference type="InterPro" id="IPR051058">
    <property type="entry name" value="GDSL_Est/Lipase"/>
</dbReference>
<evidence type="ECO:0000313" key="5">
    <source>
        <dbReference type="Proteomes" id="UP000015453"/>
    </source>
</evidence>
<evidence type="ECO:0000256" key="1">
    <source>
        <dbReference type="ARBA" id="ARBA00008668"/>
    </source>
</evidence>
<evidence type="ECO:0000256" key="2">
    <source>
        <dbReference type="ARBA" id="ARBA00022801"/>
    </source>
</evidence>
<dbReference type="CDD" id="cd01837">
    <property type="entry name" value="SGNH_plant_lipase_like"/>
    <property type="match status" value="1"/>
</dbReference>
<dbReference type="GO" id="GO:0016042">
    <property type="term" value="P:lipid catabolic process"/>
    <property type="evidence" value="ECO:0007669"/>
    <property type="project" value="UniProtKB-KW"/>
</dbReference>
<evidence type="ECO:0000313" key="4">
    <source>
        <dbReference type="EMBL" id="EPS67263.1"/>
    </source>
</evidence>
<dbReference type="SUPFAM" id="SSF52266">
    <property type="entry name" value="SGNH hydrolase"/>
    <property type="match status" value="1"/>
</dbReference>